<dbReference type="AlphaFoldDB" id="A0A818MDH9"/>
<gene>
    <name evidence="1" type="ORF">OXD698_LOCUS5636</name>
</gene>
<protein>
    <submittedName>
        <fullName evidence="1">Uncharacterized protein</fullName>
    </submittedName>
</protein>
<dbReference type="EMBL" id="CAJOAZ010000232">
    <property type="protein sequence ID" value="CAF3585581.1"/>
    <property type="molecule type" value="Genomic_DNA"/>
</dbReference>
<reference evidence="1" key="1">
    <citation type="submission" date="2021-02" db="EMBL/GenBank/DDBJ databases">
        <authorList>
            <person name="Nowell W R."/>
        </authorList>
    </citation>
    <scope>NUCLEOTIDE SEQUENCE</scope>
</reference>
<name>A0A818MDH9_9BILA</name>
<dbReference type="Proteomes" id="UP000663844">
    <property type="component" value="Unassembled WGS sequence"/>
</dbReference>
<evidence type="ECO:0000313" key="2">
    <source>
        <dbReference type="Proteomes" id="UP000663844"/>
    </source>
</evidence>
<comment type="caution">
    <text evidence="1">The sequence shown here is derived from an EMBL/GenBank/DDBJ whole genome shotgun (WGS) entry which is preliminary data.</text>
</comment>
<proteinExistence type="predicted"/>
<sequence length="270" mass="31788">MGETGWGRDFYARCASKLKKVEEKLTNEQLEYLNEYYMIEKVPRPHQLQLICIEWNINNFYFFLDLEDWFFGRWMAEQEREELFLSSVVSLECWLSCQYSYAPCLLTAIRTIDSCDAYKLCTRSKNTVKQNVSQTKSLIKPPPPRTSWELLLDDYLKDPNFKTNLTSQLSPDNFSPHQQTFIPSYSSCIPCKTKSYIPPRRYQMTLDDIVYLISQVGRSDLYREMVQYVKAQQPPSTSSHSNNKSMNMNAYVTETSTESFFLNNDMIKKR</sequence>
<evidence type="ECO:0000313" key="1">
    <source>
        <dbReference type="EMBL" id="CAF3585581.1"/>
    </source>
</evidence>
<accession>A0A818MDH9</accession>
<organism evidence="1 2">
    <name type="scientific">Adineta steineri</name>
    <dbReference type="NCBI Taxonomy" id="433720"/>
    <lineage>
        <taxon>Eukaryota</taxon>
        <taxon>Metazoa</taxon>
        <taxon>Spiralia</taxon>
        <taxon>Gnathifera</taxon>
        <taxon>Rotifera</taxon>
        <taxon>Eurotatoria</taxon>
        <taxon>Bdelloidea</taxon>
        <taxon>Adinetida</taxon>
        <taxon>Adinetidae</taxon>
        <taxon>Adineta</taxon>
    </lineage>
</organism>